<evidence type="ECO:0000256" key="8">
    <source>
        <dbReference type="SAM" id="MobiDB-lite"/>
    </source>
</evidence>
<dbReference type="FunFam" id="4.10.240.10:FF:000003">
    <property type="entry name" value="C6 transcription factor (Leu3)"/>
    <property type="match status" value="1"/>
</dbReference>
<keyword evidence="3" id="KW-0862">Zinc</keyword>
<feature type="compositionally biased region" description="Polar residues" evidence="8">
    <location>
        <begin position="28"/>
        <end position="37"/>
    </location>
</feature>
<gene>
    <name evidence="10" type="ORF">B0T24DRAFT_43711</name>
</gene>
<dbReference type="Gene3D" id="4.10.240.10">
    <property type="entry name" value="Zn(2)-C6 fungal-type DNA-binding domain"/>
    <property type="match status" value="1"/>
</dbReference>
<feature type="region of interest" description="Disordered" evidence="8">
    <location>
        <begin position="1"/>
        <end position="167"/>
    </location>
</feature>
<dbReference type="PROSITE" id="PS00463">
    <property type="entry name" value="ZN2_CY6_FUNGAL_1"/>
    <property type="match status" value="1"/>
</dbReference>
<keyword evidence="4" id="KW-0805">Transcription regulation</keyword>
<feature type="compositionally biased region" description="Basic and acidic residues" evidence="8">
    <location>
        <begin position="155"/>
        <end position="166"/>
    </location>
</feature>
<dbReference type="PANTHER" id="PTHR31845:SF39">
    <property type="entry name" value="TRANSCRIPTION FACTOR PBCR-RELATED"/>
    <property type="match status" value="1"/>
</dbReference>
<keyword evidence="6" id="KW-0804">Transcription</keyword>
<evidence type="ECO:0000256" key="4">
    <source>
        <dbReference type="ARBA" id="ARBA00023015"/>
    </source>
</evidence>
<dbReference type="Proteomes" id="UP001287356">
    <property type="component" value="Unassembled WGS sequence"/>
</dbReference>
<organism evidence="10 11">
    <name type="scientific">Lasiosphaeria ovina</name>
    <dbReference type="NCBI Taxonomy" id="92902"/>
    <lineage>
        <taxon>Eukaryota</taxon>
        <taxon>Fungi</taxon>
        <taxon>Dikarya</taxon>
        <taxon>Ascomycota</taxon>
        <taxon>Pezizomycotina</taxon>
        <taxon>Sordariomycetes</taxon>
        <taxon>Sordariomycetidae</taxon>
        <taxon>Sordariales</taxon>
        <taxon>Lasiosphaeriaceae</taxon>
        <taxon>Lasiosphaeria</taxon>
    </lineage>
</organism>
<evidence type="ECO:0000259" key="9">
    <source>
        <dbReference type="PROSITE" id="PS50048"/>
    </source>
</evidence>
<name>A0AAE0NKL5_9PEZI</name>
<sequence>MAAAMDSASLDPRLRDGPLTGGAAATKSRGTPATIVTASAPGAGAGAGPGTGGGATARGGHRVSQTIDAQAQVQAQSQGQAQAQIHARTHSHSHSHAHAHANAHAHTLGHADGQGPASASSSLLPQTPNASTSTPPTADDYHSPSPGADGTPGDPKGDAKKPRSCESCRGLKVRCEPDPANPDGPCKRCAKANRACVVTQPTRKRQKKTDSRVAELEKKIDALTASLQATRGGIANSIQAATPQPTPAGSGSAVPVSGSVSSTGSRAGAASLGRDESVPASGASRGTGFHSPSTVTVREWPSQPREQSSSSYQPSAPSRLPATAAPPAVAGQKRKLADTRDVAAAESAREAPPATPQPRPEEVPDIIDQGIITLAEAGEFLERYTDRMSPHMPGVVFPAGTTVDDLRAARPVLFLAIMTAASNERPNLQRVLTKQLMQVLADKIVVVGEKRLELVQALQVSVIWYWPPERFEELKFYQLVHMAAVMAMDIGLGRKKQGKAGFRKHILQSWRDHPFRKLTPPDPTTIEARRAWLTCFFLSASTSMALHRPNLIRWSPFMTECVDVLESSPLAAPTDKYLCQLVWTHRLAEEVGIHFSMDDPMTTPNIADSRTQYALRGFERELDKFRTSTPQELRQPSLRLSFHVVSLYMHELATQNEFGDEGKMIPTNDNQDALDIALTPAHISALSACLTAIDGIFEIFLSLEVEAIRCLPIFYLVRVAYATVVLIKIYFAASSPKSELGKVIDKDNMKVEQHLDNLREKFRAAATDEKSRPASKFLIVLVMLRSWFQSQKQSQNQNPGAPLTGPPPCLKETGQRYADSAVSASYTSRRSSTDREGPQQPDYSTTANTPLQLLSEVATGQNSANVNAAAANSMLRPNGTNVLDMLSSVPNTTGAGGTGGNSSASWYGNARPPPYMPYGSTPASDSTAGDTPGGGGGAGGNSGTNVFNGQFPAPWLNNAFSADFDYSMLGDGFAHAMDLTLGGFGDGSSAMEESVLYVMQEPPWFMPPAAAGGAAAGTGVNGSVGNVIASGFDF</sequence>
<evidence type="ECO:0000256" key="5">
    <source>
        <dbReference type="ARBA" id="ARBA00023125"/>
    </source>
</evidence>
<dbReference type="EMBL" id="JAULSN010000001">
    <property type="protein sequence ID" value="KAK3383293.1"/>
    <property type="molecule type" value="Genomic_DNA"/>
</dbReference>
<evidence type="ECO:0000256" key="6">
    <source>
        <dbReference type="ARBA" id="ARBA00023163"/>
    </source>
</evidence>
<dbReference type="InterPro" id="IPR001138">
    <property type="entry name" value="Zn2Cys6_DnaBD"/>
</dbReference>
<evidence type="ECO:0000256" key="7">
    <source>
        <dbReference type="ARBA" id="ARBA00023242"/>
    </source>
</evidence>
<dbReference type="CDD" id="cd00067">
    <property type="entry name" value="GAL4"/>
    <property type="match status" value="1"/>
</dbReference>
<keyword evidence="2" id="KW-0479">Metal-binding</keyword>
<dbReference type="SUPFAM" id="SSF57701">
    <property type="entry name" value="Zn2/Cys6 DNA-binding domain"/>
    <property type="match status" value="1"/>
</dbReference>
<dbReference type="InterPro" id="IPR051089">
    <property type="entry name" value="prtT"/>
</dbReference>
<feature type="compositionally biased region" description="Low complexity" evidence="8">
    <location>
        <begin position="301"/>
        <end position="318"/>
    </location>
</feature>
<keyword evidence="7" id="KW-0539">Nucleus</keyword>
<keyword evidence="11" id="KW-1185">Reference proteome</keyword>
<dbReference type="GO" id="GO:0000976">
    <property type="term" value="F:transcription cis-regulatory region binding"/>
    <property type="evidence" value="ECO:0007669"/>
    <property type="project" value="TreeGrafter"/>
</dbReference>
<evidence type="ECO:0000313" key="10">
    <source>
        <dbReference type="EMBL" id="KAK3383293.1"/>
    </source>
</evidence>
<feature type="compositionally biased region" description="Gly residues" evidence="8">
    <location>
        <begin position="43"/>
        <end position="57"/>
    </location>
</feature>
<feature type="compositionally biased region" description="Low complexity" evidence="8">
    <location>
        <begin position="125"/>
        <end position="138"/>
    </location>
</feature>
<dbReference type="Pfam" id="PF00172">
    <property type="entry name" value="Zn_clus"/>
    <property type="match status" value="1"/>
</dbReference>
<accession>A0AAE0NKL5</accession>
<feature type="compositionally biased region" description="Gly residues" evidence="8">
    <location>
        <begin position="931"/>
        <end position="942"/>
    </location>
</feature>
<reference evidence="10" key="1">
    <citation type="journal article" date="2023" name="Mol. Phylogenet. Evol.">
        <title>Genome-scale phylogeny and comparative genomics of the fungal order Sordariales.</title>
        <authorList>
            <person name="Hensen N."/>
            <person name="Bonometti L."/>
            <person name="Westerberg I."/>
            <person name="Brannstrom I.O."/>
            <person name="Guillou S."/>
            <person name="Cros-Aarteil S."/>
            <person name="Calhoun S."/>
            <person name="Haridas S."/>
            <person name="Kuo A."/>
            <person name="Mondo S."/>
            <person name="Pangilinan J."/>
            <person name="Riley R."/>
            <person name="LaButti K."/>
            <person name="Andreopoulos B."/>
            <person name="Lipzen A."/>
            <person name="Chen C."/>
            <person name="Yan M."/>
            <person name="Daum C."/>
            <person name="Ng V."/>
            <person name="Clum A."/>
            <person name="Steindorff A."/>
            <person name="Ohm R.A."/>
            <person name="Martin F."/>
            <person name="Silar P."/>
            <person name="Natvig D.O."/>
            <person name="Lalanne C."/>
            <person name="Gautier V."/>
            <person name="Ament-Velasquez S.L."/>
            <person name="Kruys A."/>
            <person name="Hutchinson M.I."/>
            <person name="Powell A.J."/>
            <person name="Barry K."/>
            <person name="Miller A.N."/>
            <person name="Grigoriev I.V."/>
            <person name="Debuchy R."/>
            <person name="Gladieux P."/>
            <person name="Hiltunen Thoren M."/>
            <person name="Johannesson H."/>
        </authorList>
    </citation>
    <scope>NUCLEOTIDE SEQUENCE</scope>
    <source>
        <strain evidence="10">CBS 958.72</strain>
    </source>
</reference>
<evidence type="ECO:0000256" key="1">
    <source>
        <dbReference type="ARBA" id="ARBA00004123"/>
    </source>
</evidence>
<comment type="subcellular location">
    <subcellularLocation>
        <location evidence="1">Nucleus</location>
    </subcellularLocation>
</comment>
<dbReference type="SMART" id="SM00066">
    <property type="entry name" value="GAL4"/>
    <property type="match status" value="1"/>
</dbReference>
<dbReference type="PROSITE" id="PS50048">
    <property type="entry name" value="ZN2_CY6_FUNGAL_2"/>
    <property type="match status" value="1"/>
</dbReference>
<dbReference type="InterPro" id="IPR036864">
    <property type="entry name" value="Zn2-C6_fun-type_DNA-bd_sf"/>
</dbReference>
<feature type="region of interest" description="Disordered" evidence="8">
    <location>
        <begin position="239"/>
        <end position="364"/>
    </location>
</feature>
<dbReference type="GO" id="GO:0005634">
    <property type="term" value="C:nucleus"/>
    <property type="evidence" value="ECO:0007669"/>
    <property type="project" value="UniProtKB-SubCell"/>
</dbReference>
<evidence type="ECO:0000313" key="11">
    <source>
        <dbReference type="Proteomes" id="UP001287356"/>
    </source>
</evidence>
<dbReference type="GO" id="GO:0000981">
    <property type="term" value="F:DNA-binding transcription factor activity, RNA polymerase II-specific"/>
    <property type="evidence" value="ECO:0007669"/>
    <property type="project" value="InterPro"/>
</dbReference>
<dbReference type="CDD" id="cd12148">
    <property type="entry name" value="fungal_TF_MHR"/>
    <property type="match status" value="1"/>
</dbReference>
<feature type="region of interest" description="Disordered" evidence="8">
    <location>
        <begin position="793"/>
        <end position="846"/>
    </location>
</feature>
<dbReference type="GO" id="GO:0001216">
    <property type="term" value="F:DNA-binding transcription activator activity"/>
    <property type="evidence" value="ECO:0007669"/>
    <property type="project" value="UniProtKB-ARBA"/>
</dbReference>
<dbReference type="GO" id="GO:0008270">
    <property type="term" value="F:zinc ion binding"/>
    <property type="evidence" value="ECO:0007669"/>
    <property type="project" value="InterPro"/>
</dbReference>
<evidence type="ECO:0000256" key="3">
    <source>
        <dbReference type="ARBA" id="ARBA00022833"/>
    </source>
</evidence>
<comment type="caution">
    <text evidence="10">The sequence shown here is derived from an EMBL/GenBank/DDBJ whole genome shotgun (WGS) entry which is preliminary data.</text>
</comment>
<feature type="compositionally biased region" description="Basic residues" evidence="8">
    <location>
        <begin position="87"/>
        <end position="103"/>
    </location>
</feature>
<feature type="region of interest" description="Disordered" evidence="8">
    <location>
        <begin position="885"/>
        <end position="943"/>
    </location>
</feature>
<reference evidence="10" key="2">
    <citation type="submission" date="2023-06" db="EMBL/GenBank/DDBJ databases">
        <authorList>
            <consortium name="Lawrence Berkeley National Laboratory"/>
            <person name="Haridas S."/>
            <person name="Hensen N."/>
            <person name="Bonometti L."/>
            <person name="Westerberg I."/>
            <person name="Brannstrom I.O."/>
            <person name="Guillou S."/>
            <person name="Cros-Aarteil S."/>
            <person name="Calhoun S."/>
            <person name="Kuo A."/>
            <person name="Mondo S."/>
            <person name="Pangilinan J."/>
            <person name="Riley R."/>
            <person name="Labutti K."/>
            <person name="Andreopoulos B."/>
            <person name="Lipzen A."/>
            <person name="Chen C."/>
            <person name="Yanf M."/>
            <person name="Daum C."/>
            <person name="Ng V."/>
            <person name="Clum A."/>
            <person name="Steindorff A."/>
            <person name="Ohm R."/>
            <person name="Martin F."/>
            <person name="Silar P."/>
            <person name="Natvig D."/>
            <person name="Lalanne C."/>
            <person name="Gautier V."/>
            <person name="Ament-Velasquez S.L."/>
            <person name="Kruys A."/>
            <person name="Hutchinson M.I."/>
            <person name="Powell A.J."/>
            <person name="Barry K."/>
            <person name="Miller A.N."/>
            <person name="Grigoriev I.V."/>
            <person name="Debuchy R."/>
            <person name="Gladieux P."/>
            <person name="Thoren M.H."/>
            <person name="Johannesson H."/>
        </authorList>
    </citation>
    <scope>NUCLEOTIDE SEQUENCE</scope>
    <source>
        <strain evidence="10">CBS 958.72</strain>
    </source>
</reference>
<feature type="compositionally biased region" description="Low complexity" evidence="8">
    <location>
        <begin position="248"/>
        <end position="271"/>
    </location>
</feature>
<evidence type="ECO:0000256" key="2">
    <source>
        <dbReference type="ARBA" id="ARBA00022723"/>
    </source>
</evidence>
<feature type="domain" description="Zn(2)-C6 fungal-type" evidence="9">
    <location>
        <begin position="164"/>
        <end position="198"/>
    </location>
</feature>
<keyword evidence="5" id="KW-0238">DNA-binding</keyword>
<protein>
    <recommendedName>
        <fullName evidence="9">Zn(2)-C6 fungal-type domain-containing protein</fullName>
    </recommendedName>
</protein>
<proteinExistence type="predicted"/>
<feature type="compositionally biased region" description="Low complexity" evidence="8">
    <location>
        <begin position="69"/>
        <end position="86"/>
    </location>
</feature>
<dbReference type="AlphaFoldDB" id="A0AAE0NKL5"/>
<feature type="compositionally biased region" description="Basic and acidic residues" evidence="8">
    <location>
        <begin position="335"/>
        <end position="349"/>
    </location>
</feature>
<dbReference type="PANTHER" id="PTHR31845">
    <property type="entry name" value="FINGER DOMAIN PROTEIN, PUTATIVE-RELATED"/>
    <property type="match status" value="1"/>
</dbReference>